<gene>
    <name evidence="1" type="ORF">O6H91_22G032900</name>
</gene>
<proteinExistence type="predicted"/>
<name>A0ACC2AE76_DIPCM</name>
<evidence type="ECO:0000313" key="2">
    <source>
        <dbReference type="Proteomes" id="UP001162992"/>
    </source>
</evidence>
<reference evidence="2" key="1">
    <citation type="journal article" date="2024" name="Proc. Natl. Acad. Sci. U.S.A.">
        <title>Extraordinary preservation of gene collinearity over three hundred million years revealed in homosporous lycophytes.</title>
        <authorList>
            <person name="Li C."/>
            <person name="Wickell D."/>
            <person name="Kuo L.Y."/>
            <person name="Chen X."/>
            <person name="Nie B."/>
            <person name="Liao X."/>
            <person name="Peng D."/>
            <person name="Ji J."/>
            <person name="Jenkins J."/>
            <person name="Williams M."/>
            <person name="Shu S."/>
            <person name="Plott C."/>
            <person name="Barry K."/>
            <person name="Rajasekar S."/>
            <person name="Grimwood J."/>
            <person name="Han X."/>
            <person name="Sun S."/>
            <person name="Hou Z."/>
            <person name="He W."/>
            <person name="Dai G."/>
            <person name="Sun C."/>
            <person name="Schmutz J."/>
            <person name="Leebens-Mack J.H."/>
            <person name="Li F.W."/>
            <person name="Wang L."/>
        </authorList>
    </citation>
    <scope>NUCLEOTIDE SEQUENCE [LARGE SCALE GENOMIC DNA]</scope>
    <source>
        <strain evidence="2">cv. PW_Plant_1</strain>
    </source>
</reference>
<comment type="caution">
    <text evidence="1">The sequence shown here is derived from an EMBL/GenBank/DDBJ whole genome shotgun (WGS) entry which is preliminary data.</text>
</comment>
<accession>A0ACC2AE76</accession>
<keyword evidence="2" id="KW-1185">Reference proteome</keyword>
<dbReference type="EMBL" id="CM055113">
    <property type="protein sequence ID" value="KAJ7515883.1"/>
    <property type="molecule type" value="Genomic_DNA"/>
</dbReference>
<protein>
    <submittedName>
        <fullName evidence="1">Uncharacterized protein</fullName>
    </submittedName>
</protein>
<evidence type="ECO:0000313" key="1">
    <source>
        <dbReference type="EMBL" id="KAJ7515883.1"/>
    </source>
</evidence>
<dbReference type="Proteomes" id="UP001162992">
    <property type="component" value="Chromosome 22"/>
</dbReference>
<organism evidence="1 2">
    <name type="scientific">Diphasiastrum complanatum</name>
    <name type="common">Issler's clubmoss</name>
    <name type="synonym">Lycopodium complanatum</name>
    <dbReference type="NCBI Taxonomy" id="34168"/>
    <lineage>
        <taxon>Eukaryota</taxon>
        <taxon>Viridiplantae</taxon>
        <taxon>Streptophyta</taxon>
        <taxon>Embryophyta</taxon>
        <taxon>Tracheophyta</taxon>
        <taxon>Lycopodiopsida</taxon>
        <taxon>Lycopodiales</taxon>
        <taxon>Lycopodiaceae</taxon>
        <taxon>Lycopodioideae</taxon>
        <taxon>Diphasiastrum</taxon>
    </lineage>
</organism>
<sequence length="620" mass="66996">MEGQKRSIESDDNPFFGLLHSTSPPPSNIPLNPSHGLNSPQKQDNPFSDFMFGQDDVLPGYDFHPVRSVGIGGTSSVATSSISTTHHEESSLNANKGRQSSPPRPSYASASPSVYRSRELPIIYESSIQRQDHITDSLESATVAAVERTMKKYVDHLLRVLEGISGRLLHLENTTQRLERSVEVLKADGANNHGESDGKLRMLENSIKEVQSGVQILRDKQEISEAQSQLVKLQLVKSEAPTSATSAMAPVEVLTQPSNVSHGQQAELLVQQSSVGPQQPSMALQQRPMAPQTPTSLQQSAAAPQPPVNPQQQPQQLPALPAPPGAQSQSSQALQQQPQPPVFPNGSSFSSMTTAPSPQSHAPPPYPQQQPSQPQHMQSFYNQPPHLQQQYSHYQPEGPPFGTIAQGPQPQGLVPLPQGSQLQRPHQVPSPPVYHLSETSYTPTAIQPGPPPQPQSFQIPPQQHGGLVQQMYDQSYGRSNSRPLAQPAPYLPQAQPLQGNPIYGSHALAPSSAYNNPNYTGAQPLPGAPGGGGYSRFPVAQPIQQSSTHAGVPSGQPLPQNRVLVDDVIEKVASMGFSREQVQTVVRRLTESGQSADLNVVLDKLMNGGEAQPQRAWFGR</sequence>